<keyword evidence="2" id="KW-1185">Reference proteome</keyword>
<dbReference type="Proteomes" id="UP001500967">
    <property type="component" value="Unassembled WGS sequence"/>
</dbReference>
<accession>A0ABN0THE9</accession>
<name>A0ABN0THE9_9ACTN</name>
<sequence>MAGGGRLHRDVLSVSSTYASFDELWNGYLAGIGPAGAYCVSLSDEQRAAVRAELFRRLGSPTGSFSLDALARSASGRSPG</sequence>
<dbReference type="EMBL" id="BAAAGX010000002">
    <property type="protein sequence ID" value="GAA0221696.1"/>
    <property type="molecule type" value="Genomic_DNA"/>
</dbReference>
<organism evidence="1 2">
    <name type="scientific">Cryptosporangium japonicum</name>
    <dbReference type="NCBI Taxonomy" id="80872"/>
    <lineage>
        <taxon>Bacteria</taxon>
        <taxon>Bacillati</taxon>
        <taxon>Actinomycetota</taxon>
        <taxon>Actinomycetes</taxon>
        <taxon>Cryptosporangiales</taxon>
        <taxon>Cryptosporangiaceae</taxon>
        <taxon>Cryptosporangium</taxon>
    </lineage>
</organism>
<protein>
    <submittedName>
        <fullName evidence="1">Uncharacterized protein</fullName>
    </submittedName>
</protein>
<reference evidence="1 2" key="1">
    <citation type="journal article" date="2019" name="Int. J. Syst. Evol. Microbiol.">
        <title>The Global Catalogue of Microorganisms (GCM) 10K type strain sequencing project: providing services to taxonomists for standard genome sequencing and annotation.</title>
        <authorList>
            <consortium name="The Broad Institute Genomics Platform"/>
            <consortium name="The Broad Institute Genome Sequencing Center for Infectious Disease"/>
            <person name="Wu L."/>
            <person name="Ma J."/>
        </authorList>
    </citation>
    <scope>NUCLEOTIDE SEQUENCE [LARGE SCALE GENOMIC DNA]</scope>
    <source>
        <strain evidence="1 2">JCM 10425</strain>
    </source>
</reference>
<gene>
    <name evidence="1" type="ORF">GCM10009539_03660</name>
</gene>
<comment type="caution">
    <text evidence="1">The sequence shown here is derived from an EMBL/GenBank/DDBJ whole genome shotgun (WGS) entry which is preliminary data.</text>
</comment>
<evidence type="ECO:0000313" key="2">
    <source>
        <dbReference type="Proteomes" id="UP001500967"/>
    </source>
</evidence>
<evidence type="ECO:0000313" key="1">
    <source>
        <dbReference type="EMBL" id="GAA0221696.1"/>
    </source>
</evidence>
<proteinExistence type="predicted"/>